<dbReference type="CDD" id="cd08071">
    <property type="entry name" value="MPN_DUF2466"/>
    <property type="match status" value="1"/>
</dbReference>
<keyword evidence="5" id="KW-0482">Metalloprotease</keyword>
<evidence type="ECO:0000259" key="8">
    <source>
        <dbReference type="PROSITE" id="PS50249"/>
    </source>
</evidence>
<keyword evidence="2" id="KW-0479">Metal-binding</keyword>
<name>A0ABP9DVG2_9GAMM</name>
<dbReference type="InterPro" id="IPR020891">
    <property type="entry name" value="UPF0758_CS"/>
</dbReference>
<evidence type="ECO:0000256" key="3">
    <source>
        <dbReference type="ARBA" id="ARBA00022801"/>
    </source>
</evidence>
<evidence type="ECO:0000256" key="1">
    <source>
        <dbReference type="ARBA" id="ARBA00022670"/>
    </source>
</evidence>
<keyword evidence="4" id="KW-0862">Zinc</keyword>
<dbReference type="PROSITE" id="PS01302">
    <property type="entry name" value="UPF0758"/>
    <property type="match status" value="1"/>
</dbReference>
<gene>
    <name evidence="9" type="primary">radC</name>
    <name evidence="9" type="ORF">GCM10023332_07100</name>
</gene>
<dbReference type="Gene3D" id="3.40.140.10">
    <property type="entry name" value="Cytidine Deaminase, domain 2"/>
    <property type="match status" value="1"/>
</dbReference>
<dbReference type="PANTHER" id="PTHR30471">
    <property type="entry name" value="DNA REPAIR PROTEIN RADC"/>
    <property type="match status" value="1"/>
</dbReference>
<dbReference type="Pfam" id="PF20582">
    <property type="entry name" value="UPF0758_N"/>
    <property type="match status" value="1"/>
</dbReference>
<evidence type="ECO:0000256" key="6">
    <source>
        <dbReference type="RuleBase" id="RU003797"/>
    </source>
</evidence>
<evidence type="ECO:0000256" key="7">
    <source>
        <dbReference type="SAM" id="MobiDB-lite"/>
    </source>
</evidence>
<sequence length="260" mass="27627">MDIAPIPLPAAPRPHADQTPDPHAACPAHPGAGRAPSHIRDWPAAERPREKLLARGAPVLSDAELLAIFLGSGLRGLDAVATARNLLALHGPLRCLLERPPAELADLPGLGPARACQLSAALELCNRYLAAGLERGEALTDPQSAGRYFTQRLRGHPNEVFAALFLDSRHRALAFEELFRGTVDGAEVHPREVVRRALAYNAAAVIVGHNHPSGNAEPSAADRAVTARLKQALALVDVRLLDHFVVGDGAPMSLAARGWV</sequence>
<evidence type="ECO:0000256" key="2">
    <source>
        <dbReference type="ARBA" id="ARBA00022723"/>
    </source>
</evidence>
<evidence type="ECO:0000313" key="10">
    <source>
        <dbReference type="Proteomes" id="UP001501323"/>
    </source>
</evidence>
<dbReference type="InterPro" id="IPR025657">
    <property type="entry name" value="RadC_JAB"/>
</dbReference>
<dbReference type="PANTHER" id="PTHR30471:SF3">
    <property type="entry name" value="UPF0758 PROTEIN YEES-RELATED"/>
    <property type="match status" value="1"/>
</dbReference>
<dbReference type="Pfam" id="PF04002">
    <property type="entry name" value="RadC"/>
    <property type="match status" value="1"/>
</dbReference>
<comment type="caution">
    <text evidence="9">The sequence shown here is derived from an EMBL/GenBank/DDBJ whole genome shotgun (WGS) entry which is preliminary data.</text>
</comment>
<evidence type="ECO:0000256" key="4">
    <source>
        <dbReference type="ARBA" id="ARBA00022833"/>
    </source>
</evidence>
<feature type="region of interest" description="Disordered" evidence="7">
    <location>
        <begin position="1"/>
        <end position="39"/>
    </location>
</feature>
<accession>A0ABP9DVG2</accession>
<proteinExistence type="inferred from homology"/>
<comment type="similarity">
    <text evidence="6">Belongs to the UPF0758 family.</text>
</comment>
<dbReference type="InterPro" id="IPR001405">
    <property type="entry name" value="UPF0758"/>
</dbReference>
<dbReference type="NCBIfam" id="NF000642">
    <property type="entry name" value="PRK00024.1"/>
    <property type="match status" value="1"/>
</dbReference>
<protein>
    <submittedName>
        <fullName evidence="9">DNA repair protein RadC</fullName>
    </submittedName>
</protein>
<feature type="compositionally biased region" description="Pro residues" evidence="7">
    <location>
        <begin position="1"/>
        <end position="12"/>
    </location>
</feature>
<dbReference type="InterPro" id="IPR010994">
    <property type="entry name" value="RuvA_2-like"/>
</dbReference>
<dbReference type="Proteomes" id="UP001501323">
    <property type="component" value="Unassembled WGS sequence"/>
</dbReference>
<feature type="compositionally biased region" description="Low complexity" evidence="7">
    <location>
        <begin position="21"/>
        <end position="36"/>
    </location>
</feature>
<keyword evidence="3" id="KW-0378">Hydrolase</keyword>
<organism evidence="9 10">
    <name type="scientific">Luteimonas vadosa</name>
    <dbReference type="NCBI Taxonomy" id="1165507"/>
    <lineage>
        <taxon>Bacteria</taxon>
        <taxon>Pseudomonadati</taxon>
        <taxon>Pseudomonadota</taxon>
        <taxon>Gammaproteobacteria</taxon>
        <taxon>Lysobacterales</taxon>
        <taxon>Lysobacteraceae</taxon>
        <taxon>Luteimonas</taxon>
    </lineage>
</organism>
<dbReference type="NCBIfam" id="TIGR00608">
    <property type="entry name" value="radc"/>
    <property type="match status" value="1"/>
</dbReference>
<dbReference type="PROSITE" id="PS50249">
    <property type="entry name" value="MPN"/>
    <property type="match status" value="1"/>
</dbReference>
<dbReference type="EMBL" id="BAABJY010000001">
    <property type="protein sequence ID" value="GAA4857897.1"/>
    <property type="molecule type" value="Genomic_DNA"/>
</dbReference>
<evidence type="ECO:0000313" key="9">
    <source>
        <dbReference type="EMBL" id="GAA4857897.1"/>
    </source>
</evidence>
<dbReference type="RefSeq" id="WP_345294115.1">
    <property type="nucleotide sequence ID" value="NZ_BAABJY010000001.1"/>
</dbReference>
<dbReference type="SUPFAM" id="SSF47781">
    <property type="entry name" value="RuvA domain 2-like"/>
    <property type="match status" value="1"/>
</dbReference>
<dbReference type="SUPFAM" id="SSF102712">
    <property type="entry name" value="JAB1/MPN domain"/>
    <property type="match status" value="1"/>
</dbReference>
<keyword evidence="10" id="KW-1185">Reference proteome</keyword>
<evidence type="ECO:0000256" key="5">
    <source>
        <dbReference type="ARBA" id="ARBA00023049"/>
    </source>
</evidence>
<reference evidence="10" key="1">
    <citation type="journal article" date="2019" name="Int. J. Syst. Evol. Microbiol.">
        <title>The Global Catalogue of Microorganisms (GCM) 10K type strain sequencing project: providing services to taxonomists for standard genome sequencing and annotation.</title>
        <authorList>
            <consortium name="The Broad Institute Genomics Platform"/>
            <consortium name="The Broad Institute Genome Sequencing Center for Infectious Disease"/>
            <person name="Wu L."/>
            <person name="Ma J."/>
        </authorList>
    </citation>
    <scope>NUCLEOTIDE SEQUENCE [LARGE SCALE GENOMIC DNA]</scope>
    <source>
        <strain evidence="10">JCM 18392</strain>
    </source>
</reference>
<keyword evidence="1" id="KW-0645">Protease</keyword>
<feature type="domain" description="MPN" evidence="8">
    <location>
        <begin position="138"/>
        <end position="260"/>
    </location>
</feature>
<dbReference type="InterPro" id="IPR037518">
    <property type="entry name" value="MPN"/>
</dbReference>
<dbReference type="InterPro" id="IPR046778">
    <property type="entry name" value="UPF0758_N"/>
</dbReference>